<accession>A0A3D8HEW3</accession>
<dbReference type="AlphaFoldDB" id="A0A3D8HEW3"/>
<evidence type="ECO:0000313" key="5">
    <source>
        <dbReference type="Proteomes" id="UP000629596"/>
    </source>
</evidence>
<keyword evidence="5" id="KW-1185">Reference proteome</keyword>
<dbReference type="RefSeq" id="WP_115499287.1">
    <property type="nucleotide sequence ID" value="NZ_JACRTI010000016.1"/>
</dbReference>
<dbReference type="EMBL" id="QREV01000016">
    <property type="protein sequence ID" value="RDU49478.1"/>
    <property type="molecule type" value="Genomic_DNA"/>
</dbReference>
<name>A0A3D8HEW3_9BACT</name>
<dbReference type="EMBL" id="JACRTI010000016">
    <property type="protein sequence ID" value="MBC8601786.1"/>
    <property type="molecule type" value="Genomic_DNA"/>
</dbReference>
<reference evidence="2 5" key="2">
    <citation type="submission" date="2020-08" db="EMBL/GenBank/DDBJ databases">
        <title>Genome public.</title>
        <authorList>
            <person name="Liu C."/>
            <person name="Sun Q."/>
        </authorList>
    </citation>
    <scope>NUCLEOTIDE SEQUENCE [LARGE SCALE GENOMIC DNA]</scope>
    <source>
        <strain evidence="2 5">426_9</strain>
    </source>
</reference>
<proteinExistence type="predicted"/>
<evidence type="ECO:0000313" key="3">
    <source>
        <dbReference type="EMBL" id="RDU49478.1"/>
    </source>
</evidence>
<evidence type="ECO:0000313" key="2">
    <source>
        <dbReference type="EMBL" id="MBC8601786.1"/>
    </source>
</evidence>
<comment type="caution">
    <text evidence="3">The sequence shown here is derived from an EMBL/GenBank/DDBJ whole genome shotgun (WGS) entry which is preliminary data.</text>
</comment>
<evidence type="ECO:0000256" key="1">
    <source>
        <dbReference type="SAM" id="MobiDB-lite"/>
    </source>
</evidence>
<sequence>MTTKPYKYDEDDAREPQRVSEPEEEEEDLMPGGVPALQFTREELIAALQRSEEDRQAGRVYTSAEVHRRMEEKFPFLCKE</sequence>
<gene>
    <name evidence="3" type="ORF">DWU89_08835</name>
    <name evidence="2" type="ORF">H8784_08630</name>
</gene>
<reference evidence="3 4" key="1">
    <citation type="submission" date="2018-07" db="EMBL/GenBank/DDBJ databases">
        <title>Parabacteroides acidifaciens nov. sp., isolated from human feces.</title>
        <authorList>
            <person name="Wang Y.J."/>
        </authorList>
    </citation>
    <scope>NUCLEOTIDE SEQUENCE [LARGE SCALE GENOMIC DNA]</scope>
    <source>
        <strain evidence="3 4">426-9</strain>
    </source>
</reference>
<organism evidence="3 4">
    <name type="scientific">Parabacteroides acidifaciens</name>
    <dbReference type="NCBI Taxonomy" id="2290935"/>
    <lineage>
        <taxon>Bacteria</taxon>
        <taxon>Pseudomonadati</taxon>
        <taxon>Bacteroidota</taxon>
        <taxon>Bacteroidia</taxon>
        <taxon>Bacteroidales</taxon>
        <taxon>Tannerellaceae</taxon>
        <taxon>Parabacteroides</taxon>
    </lineage>
</organism>
<dbReference type="Proteomes" id="UP000629596">
    <property type="component" value="Unassembled WGS sequence"/>
</dbReference>
<protein>
    <submittedName>
        <fullName evidence="3">Uncharacterized protein</fullName>
    </submittedName>
</protein>
<evidence type="ECO:0000313" key="4">
    <source>
        <dbReference type="Proteomes" id="UP000256321"/>
    </source>
</evidence>
<dbReference type="Proteomes" id="UP000256321">
    <property type="component" value="Unassembled WGS sequence"/>
</dbReference>
<feature type="region of interest" description="Disordered" evidence="1">
    <location>
        <begin position="1"/>
        <end position="34"/>
    </location>
</feature>